<comment type="function">
    <text evidence="1">Confers resistance to late blight (Phytophthora infestans) races carrying the avirulence gene Avr1. Resistance proteins guard the plant against pathogens that contain an appropriate avirulence protein via an indirect interaction with this avirulence protein. That triggers a defense system including the hypersensitive response, which restricts the pathogen growth.</text>
</comment>
<dbReference type="InterPro" id="IPR032675">
    <property type="entry name" value="LRR_dom_sf"/>
</dbReference>
<dbReference type="Gene3D" id="3.80.10.10">
    <property type="entry name" value="Ribonuclease Inhibitor"/>
    <property type="match status" value="1"/>
</dbReference>
<dbReference type="GO" id="GO:0009626">
    <property type="term" value="P:plant-type hypersensitive response"/>
    <property type="evidence" value="ECO:0007669"/>
    <property type="project" value="UniProtKB-KW"/>
</dbReference>
<accession>A0ABD2YAY2</accession>
<keyword evidence="5" id="KW-0433">Leucine-rich repeat</keyword>
<feature type="domain" description="Disease resistance R13L4/SHOC-2-like LRR" evidence="13">
    <location>
        <begin position="907"/>
        <end position="1099"/>
    </location>
</feature>
<evidence type="ECO:0000256" key="9">
    <source>
        <dbReference type="ARBA" id="ARBA00022821"/>
    </source>
</evidence>
<evidence type="ECO:0000259" key="11">
    <source>
        <dbReference type="Pfam" id="PF00931"/>
    </source>
</evidence>
<dbReference type="Pfam" id="PF00931">
    <property type="entry name" value="NB-ARC"/>
    <property type="match status" value="1"/>
</dbReference>
<organism evidence="14 15">
    <name type="scientific">Cinchona calisaya</name>
    <dbReference type="NCBI Taxonomy" id="153742"/>
    <lineage>
        <taxon>Eukaryota</taxon>
        <taxon>Viridiplantae</taxon>
        <taxon>Streptophyta</taxon>
        <taxon>Embryophyta</taxon>
        <taxon>Tracheophyta</taxon>
        <taxon>Spermatophyta</taxon>
        <taxon>Magnoliopsida</taxon>
        <taxon>eudicotyledons</taxon>
        <taxon>Gunneridae</taxon>
        <taxon>Pentapetalae</taxon>
        <taxon>asterids</taxon>
        <taxon>lamiids</taxon>
        <taxon>Gentianales</taxon>
        <taxon>Rubiaceae</taxon>
        <taxon>Cinchonoideae</taxon>
        <taxon>Cinchoneae</taxon>
        <taxon>Cinchona</taxon>
    </lineage>
</organism>
<keyword evidence="7" id="KW-0677">Repeat</keyword>
<keyword evidence="6" id="KW-0381">Hypersensitive response</keyword>
<dbReference type="Gene3D" id="1.10.8.430">
    <property type="entry name" value="Helical domain of apoptotic protease-activating factors"/>
    <property type="match status" value="1"/>
</dbReference>
<gene>
    <name evidence="14" type="ORF">ACH5RR_034454</name>
</gene>
<evidence type="ECO:0000256" key="3">
    <source>
        <dbReference type="ARBA" id="ARBA00008894"/>
    </source>
</evidence>
<dbReference type="PRINTS" id="PR00364">
    <property type="entry name" value="DISEASERSIST"/>
</dbReference>
<dbReference type="FunFam" id="1.10.10.10:FF:000322">
    <property type="entry name" value="Probable disease resistance protein At1g63360"/>
    <property type="match status" value="1"/>
</dbReference>
<dbReference type="PANTHER" id="PTHR23155">
    <property type="entry name" value="DISEASE RESISTANCE PROTEIN RP"/>
    <property type="match status" value="1"/>
</dbReference>
<sequence>MASGEPQAPENIQTIKLLISVVRPFLRFMSEWYTQDECQELKLRLKHVDEVVQKVIQELHLQPLSDDDDDGVQENEDLVISNWNTLKCLKKEIGEIVNLSTDFERSITSITAVVDAENVVSFVDSLLQNLKDLLICTGNKKNLALRKETEDLVQMLMLLRIFFGLTPNRIIERDHVLTVFDCAQSLVQVISHVVYVFADCMNDETNDEWVNVMSNWLPGVMSMIHSCLRLANDVYDNYLMKSLELEVQDDDDDTPAMNELVLVFADNLIRKLRLLLSCCLVAEKHLFDILIDELKFIRCNFMDLLLENPVKEMKSISIYTQSFIFKTGLLLIQTSQREVEEDTTTANFFSFPVPDFLKAVDVIKQQASYLFIKFSAIESWQSNCQSINVLEYANFLVNKLEQLLHSEAAPLDALKHHIETAYEEIVSMRNLLRDVADLSSSQMESPLKRYKVAANQAEYVVDSFMAGVGSIWCHKLGLFVVTKDVKILHKEVKSLLTIPMTSDTVIPSLPSGTSCSTDEMHYRVEEVSNKLVGFKDAKAEIIELLTGGSRQLKIVSIVGMPGLGKTTLANSLYEHPSINLHFHVRAWCHVSQVYEKETLLSEIFSQIVGKTNQSHETSQEDVAQKLYQKLKGRRFLIVIDDIWDIKAWYDLKEIFPDDENGSRILFTTRYREVALKACSILYALRLLSLEESCELLWLKLFDGENCPPEFLTISTRIARNCRGLPLAVVLMAGTLKRTERREDCWEYVSDTLMSPEISDILEFSYKHLPNCLKPCFLYFGIFPKDTTISASKLIQLWICEGFVQQPKLSRNSLEQEAENYLNDLIDRSLVMISRRSSKGGVKAYRIHDLLRDFCLIKFKDERFLMHEDKFGGTVILHGDHEMRIGSLLYYSRSKIFSLLMLDSDFILQYKLLSVLDLENVTFGSSADTTELVNIAKLVHLRYLAIPVCITNIPSEIGNLQNLETFILTGATGKIILPEAIWNLVRLRYILSKHSFFSFHDHTLDFFQNFSQPDSLKSISAIRLHHGDHVDKFILRRLTGIQKLGCIFANSWDDATGCNLFPVLDFLSELESLKVFFSGKALYPCKFSFPVNLKKLTMSNARLPWDEISVIGQLPNLEVLKLLEAFQGQQWDMEEGEFQNLKFLKLDSLDIELWNASNEHFPKLEQLVVLSCQQLEEIPSSFGEIPTLQLIEMKWCSPSATESVKQILEEQRDMSNDQLNVIVVGPLI</sequence>
<dbReference type="InterPro" id="IPR058922">
    <property type="entry name" value="WHD_DRP"/>
</dbReference>
<dbReference type="InterPro" id="IPR002182">
    <property type="entry name" value="NB-ARC"/>
</dbReference>
<dbReference type="Pfam" id="PF23559">
    <property type="entry name" value="WHD_DRP"/>
    <property type="match status" value="1"/>
</dbReference>
<keyword evidence="4" id="KW-0963">Cytoplasm</keyword>
<dbReference type="EMBL" id="JBJUIK010000014">
    <property type="protein sequence ID" value="KAL3504613.1"/>
    <property type="molecule type" value="Genomic_DNA"/>
</dbReference>
<protein>
    <submittedName>
        <fullName evidence="14">Uncharacterized protein</fullName>
    </submittedName>
</protein>
<dbReference type="InterPro" id="IPR044974">
    <property type="entry name" value="Disease_R_plants"/>
</dbReference>
<dbReference type="GO" id="GO:0051607">
    <property type="term" value="P:defense response to virus"/>
    <property type="evidence" value="ECO:0007669"/>
    <property type="project" value="UniProtKB-ARBA"/>
</dbReference>
<name>A0ABD2YAY2_9GENT</name>
<evidence type="ECO:0000259" key="13">
    <source>
        <dbReference type="Pfam" id="PF23598"/>
    </source>
</evidence>
<keyword evidence="10" id="KW-0067">ATP-binding</keyword>
<dbReference type="InterPro" id="IPR036388">
    <property type="entry name" value="WH-like_DNA-bd_sf"/>
</dbReference>
<evidence type="ECO:0000256" key="4">
    <source>
        <dbReference type="ARBA" id="ARBA00022490"/>
    </source>
</evidence>
<evidence type="ECO:0000256" key="2">
    <source>
        <dbReference type="ARBA" id="ARBA00004496"/>
    </source>
</evidence>
<comment type="subcellular location">
    <subcellularLocation>
        <location evidence="2">Cytoplasm</location>
    </subcellularLocation>
</comment>
<evidence type="ECO:0000313" key="14">
    <source>
        <dbReference type="EMBL" id="KAL3504613.1"/>
    </source>
</evidence>
<feature type="domain" description="Disease resistance protein winged helix" evidence="12">
    <location>
        <begin position="781"/>
        <end position="853"/>
    </location>
</feature>
<dbReference type="SUPFAM" id="SSF52058">
    <property type="entry name" value="L domain-like"/>
    <property type="match status" value="1"/>
</dbReference>
<evidence type="ECO:0000259" key="12">
    <source>
        <dbReference type="Pfam" id="PF23559"/>
    </source>
</evidence>
<comment type="similarity">
    <text evidence="3">Belongs to the disease resistance NB-LRR family.</text>
</comment>
<proteinExistence type="inferred from homology"/>
<feature type="domain" description="NB-ARC" evidence="11">
    <location>
        <begin position="536"/>
        <end position="703"/>
    </location>
</feature>
<evidence type="ECO:0000256" key="5">
    <source>
        <dbReference type="ARBA" id="ARBA00022614"/>
    </source>
</evidence>
<keyword evidence="9" id="KW-0611">Plant defense</keyword>
<dbReference type="Proteomes" id="UP001630127">
    <property type="component" value="Unassembled WGS sequence"/>
</dbReference>
<dbReference type="SUPFAM" id="SSF52540">
    <property type="entry name" value="P-loop containing nucleoside triphosphate hydrolases"/>
    <property type="match status" value="1"/>
</dbReference>
<dbReference type="FunFam" id="3.40.50.300:FF:001091">
    <property type="entry name" value="Probable disease resistance protein At1g61300"/>
    <property type="match status" value="1"/>
</dbReference>
<dbReference type="AlphaFoldDB" id="A0ABD2YAY2"/>
<evidence type="ECO:0000256" key="10">
    <source>
        <dbReference type="ARBA" id="ARBA00022840"/>
    </source>
</evidence>
<evidence type="ECO:0000313" key="15">
    <source>
        <dbReference type="Proteomes" id="UP001630127"/>
    </source>
</evidence>
<dbReference type="Gene3D" id="1.10.10.10">
    <property type="entry name" value="Winged helix-like DNA-binding domain superfamily/Winged helix DNA-binding domain"/>
    <property type="match status" value="1"/>
</dbReference>
<dbReference type="InterPro" id="IPR027417">
    <property type="entry name" value="P-loop_NTPase"/>
</dbReference>
<dbReference type="InterPro" id="IPR042197">
    <property type="entry name" value="Apaf_helical"/>
</dbReference>
<evidence type="ECO:0000256" key="8">
    <source>
        <dbReference type="ARBA" id="ARBA00022741"/>
    </source>
</evidence>
<keyword evidence="15" id="KW-1185">Reference proteome</keyword>
<dbReference type="GO" id="GO:0005737">
    <property type="term" value="C:cytoplasm"/>
    <property type="evidence" value="ECO:0007669"/>
    <property type="project" value="UniProtKB-SubCell"/>
</dbReference>
<comment type="caution">
    <text evidence="14">The sequence shown here is derived from an EMBL/GenBank/DDBJ whole genome shotgun (WGS) entry which is preliminary data.</text>
</comment>
<dbReference type="PANTHER" id="PTHR23155:SF1152">
    <property type="entry name" value="AAA+ ATPASE DOMAIN-CONTAINING PROTEIN"/>
    <property type="match status" value="1"/>
</dbReference>
<dbReference type="InterPro" id="IPR055414">
    <property type="entry name" value="LRR_R13L4/SHOC2-like"/>
</dbReference>
<reference evidence="14 15" key="1">
    <citation type="submission" date="2024-11" db="EMBL/GenBank/DDBJ databases">
        <title>A near-complete genome assembly of Cinchona calisaya.</title>
        <authorList>
            <person name="Lian D.C."/>
            <person name="Zhao X.W."/>
            <person name="Wei L."/>
        </authorList>
    </citation>
    <scope>NUCLEOTIDE SEQUENCE [LARGE SCALE GENOMIC DNA]</scope>
    <source>
        <tissue evidence="14">Nenye</tissue>
    </source>
</reference>
<dbReference type="GO" id="GO:0005524">
    <property type="term" value="F:ATP binding"/>
    <property type="evidence" value="ECO:0007669"/>
    <property type="project" value="UniProtKB-KW"/>
</dbReference>
<evidence type="ECO:0000256" key="1">
    <source>
        <dbReference type="ARBA" id="ARBA00002074"/>
    </source>
</evidence>
<evidence type="ECO:0000256" key="6">
    <source>
        <dbReference type="ARBA" id="ARBA00022667"/>
    </source>
</evidence>
<dbReference type="Pfam" id="PF23598">
    <property type="entry name" value="LRR_14"/>
    <property type="match status" value="1"/>
</dbReference>
<keyword evidence="8" id="KW-0547">Nucleotide-binding</keyword>
<dbReference type="Gene3D" id="3.40.50.300">
    <property type="entry name" value="P-loop containing nucleotide triphosphate hydrolases"/>
    <property type="match status" value="1"/>
</dbReference>
<evidence type="ECO:0000256" key="7">
    <source>
        <dbReference type="ARBA" id="ARBA00022737"/>
    </source>
</evidence>